<keyword evidence="5" id="KW-0479">Metal-binding</keyword>
<evidence type="ECO:0000256" key="3">
    <source>
        <dbReference type="ARBA" id="ARBA00012180"/>
    </source>
</evidence>
<comment type="catalytic activity">
    <reaction evidence="1">
        <text>Endonucleolytic cleavage to 5'-phosphomonoester.</text>
        <dbReference type="EC" id="3.1.26.4"/>
    </reaction>
</comment>
<evidence type="ECO:0000256" key="5">
    <source>
        <dbReference type="ARBA" id="ARBA00022723"/>
    </source>
</evidence>
<dbReference type="InterPro" id="IPR002156">
    <property type="entry name" value="RNaseH_domain"/>
</dbReference>
<dbReference type="GO" id="GO:0003676">
    <property type="term" value="F:nucleic acid binding"/>
    <property type="evidence" value="ECO:0007669"/>
    <property type="project" value="InterPro"/>
</dbReference>
<evidence type="ECO:0000256" key="1">
    <source>
        <dbReference type="ARBA" id="ARBA00000077"/>
    </source>
</evidence>
<evidence type="ECO:0000256" key="7">
    <source>
        <dbReference type="ARBA" id="ARBA00022801"/>
    </source>
</evidence>
<dbReference type="EC" id="3.1.26.4" evidence="3"/>
<dbReference type="Gene3D" id="3.30.420.10">
    <property type="entry name" value="Ribonuclease H-like superfamily/Ribonuclease H"/>
    <property type="match status" value="1"/>
</dbReference>
<protein>
    <recommendedName>
        <fullName evidence="3">ribonuclease H</fullName>
        <ecNumber evidence="3">3.1.26.4</ecNumber>
    </recommendedName>
</protein>
<gene>
    <name evidence="10" type="ORF">ElyMa_003986400</name>
</gene>
<keyword evidence="7" id="KW-0378">Hydrolase</keyword>
<evidence type="ECO:0000313" key="10">
    <source>
        <dbReference type="EMBL" id="GFR78098.1"/>
    </source>
</evidence>
<comment type="caution">
    <text evidence="10">The sequence shown here is derived from an EMBL/GenBank/DDBJ whole genome shotgun (WGS) entry which is preliminary data.</text>
</comment>
<keyword evidence="6" id="KW-0255">Endonuclease</keyword>
<dbReference type="Proteomes" id="UP000762676">
    <property type="component" value="Unassembled WGS sequence"/>
</dbReference>
<dbReference type="EMBL" id="BMAT01008107">
    <property type="protein sequence ID" value="GFR78098.1"/>
    <property type="molecule type" value="Genomic_DNA"/>
</dbReference>
<dbReference type="InterPro" id="IPR050092">
    <property type="entry name" value="RNase_H"/>
</dbReference>
<dbReference type="AlphaFoldDB" id="A0AAV4FXE7"/>
<dbReference type="PROSITE" id="PS50879">
    <property type="entry name" value="RNASE_H_1"/>
    <property type="match status" value="1"/>
</dbReference>
<evidence type="ECO:0000256" key="6">
    <source>
        <dbReference type="ARBA" id="ARBA00022759"/>
    </source>
</evidence>
<accession>A0AAV4FXE7</accession>
<evidence type="ECO:0000256" key="2">
    <source>
        <dbReference type="ARBA" id="ARBA00005300"/>
    </source>
</evidence>
<feature type="region of interest" description="Disordered" evidence="8">
    <location>
        <begin position="1"/>
        <end position="24"/>
    </location>
</feature>
<organism evidence="10 11">
    <name type="scientific">Elysia marginata</name>
    <dbReference type="NCBI Taxonomy" id="1093978"/>
    <lineage>
        <taxon>Eukaryota</taxon>
        <taxon>Metazoa</taxon>
        <taxon>Spiralia</taxon>
        <taxon>Lophotrochozoa</taxon>
        <taxon>Mollusca</taxon>
        <taxon>Gastropoda</taxon>
        <taxon>Heterobranchia</taxon>
        <taxon>Euthyneura</taxon>
        <taxon>Panpulmonata</taxon>
        <taxon>Sacoglossa</taxon>
        <taxon>Placobranchoidea</taxon>
        <taxon>Plakobranchidae</taxon>
        <taxon>Elysia</taxon>
    </lineage>
</organism>
<evidence type="ECO:0000256" key="4">
    <source>
        <dbReference type="ARBA" id="ARBA00022722"/>
    </source>
</evidence>
<evidence type="ECO:0000256" key="8">
    <source>
        <dbReference type="SAM" id="MobiDB-lite"/>
    </source>
</evidence>
<dbReference type="PANTHER" id="PTHR10642">
    <property type="entry name" value="RIBONUCLEASE H1"/>
    <property type="match status" value="1"/>
</dbReference>
<dbReference type="GO" id="GO:0046872">
    <property type="term" value="F:metal ion binding"/>
    <property type="evidence" value="ECO:0007669"/>
    <property type="project" value="UniProtKB-KW"/>
</dbReference>
<dbReference type="Pfam" id="PF00075">
    <property type="entry name" value="RNase_H"/>
    <property type="match status" value="1"/>
</dbReference>
<proteinExistence type="inferred from homology"/>
<keyword evidence="4" id="KW-0540">Nuclease</keyword>
<evidence type="ECO:0000313" key="11">
    <source>
        <dbReference type="Proteomes" id="UP000762676"/>
    </source>
</evidence>
<dbReference type="InterPro" id="IPR012337">
    <property type="entry name" value="RNaseH-like_sf"/>
</dbReference>
<dbReference type="InterPro" id="IPR036397">
    <property type="entry name" value="RNaseH_sf"/>
</dbReference>
<dbReference type="GO" id="GO:0004523">
    <property type="term" value="F:RNA-DNA hybrid ribonuclease activity"/>
    <property type="evidence" value="ECO:0007669"/>
    <property type="project" value="UniProtKB-EC"/>
</dbReference>
<reference evidence="10 11" key="1">
    <citation type="journal article" date="2021" name="Elife">
        <title>Chloroplast acquisition without the gene transfer in kleptoplastic sea slugs, Plakobranchus ocellatus.</title>
        <authorList>
            <person name="Maeda T."/>
            <person name="Takahashi S."/>
            <person name="Yoshida T."/>
            <person name="Shimamura S."/>
            <person name="Takaki Y."/>
            <person name="Nagai Y."/>
            <person name="Toyoda A."/>
            <person name="Suzuki Y."/>
            <person name="Arimoto A."/>
            <person name="Ishii H."/>
            <person name="Satoh N."/>
            <person name="Nishiyama T."/>
            <person name="Hasebe M."/>
            <person name="Maruyama T."/>
            <person name="Minagawa J."/>
            <person name="Obokata J."/>
            <person name="Shigenobu S."/>
        </authorList>
    </citation>
    <scope>NUCLEOTIDE SEQUENCE [LARGE SCALE GENOMIC DNA]</scope>
</reference>
<dbReference type="GO" id="GO:0043137">
    <property type="term" value="P:DNA replication, removal of RNA primer"/>
    <property type="evidence" value="ECO:0007669"/>
    <property type="project" value="TreeGrafter"/>
</dbReference>
<dbReference type="PANTHER" id="PTHR10642:SF26">
    <property type="entry name" value="RIBONUCLEASE H1"/>
    <property type="match status" value="1"/>
</dbReference>
<feature type="domain" description="RNase H type-1" evidence="9">
    <location>
        <begin position="37"/>
        <end position="175"/>
    </location>
</feature>
<comment type="similarity">
    <text evidence="2">Belongs to the RNase H family.</text>
</comment>
<dbReference type="CDD" id="cd09276">
    <property type="entry name" value="Rnase_HI_RT_non_LTR"/>
    <property type="match status" value="1"/>
</dbReference>
<name>A0AAV4FXE7_9GAST</name>
<feature type="compositionally biased region" description="Polar residues" evidence="8">
    <location>
        <begin position="1"/>
        <end position="18"/>
    </location>
</feature>
<keyword evidence="11" id="KW-1185">Reference proteome</keyword>
<evidence type="ECO:0000259" key="9">
    <source>
        <dbReference type="PROSITE" id="PS50879"/>
    </source>
</evidence>
<dbReference type="SUPFAM" id="SSF53098">
    <property type="entry name" value="Ribonuclease H-like"/>
    <property type="match status" value="1"/>
</dbReference>
<sequence>MIPDTFSCSPSLMTSVSKTDPPEAQKAAVEETMKYLAKPDIEIYTDGSAMDGIDYLGGGISIRYPNGEKESMSIAAERHGSSFRAEAMALTTALRWIDEGKKCGNLLILTGSQALVRKLEGGAGKSISELENETWRLIYRVARRNNTRLHIQWIPGHCGVDGNEEADRLANQGQMLDQFDTAINFASAKNAVRKHVLKTLRCNEKSPILQQYLYSTGAADSKACLTCGASPDNLDHVLKECPTGAPYRDSLPENPRDALWTDLVRVVEFLRAYYRILVAPIV</sequence>